<evidence type="ECO:0000313" key="3">
    <source>
        <dbReference type="EMBL" id="KAK3003378.1"/>
    </source>
</evidence>
<reference evidence="3" key="1">
    <citation type="submission" date="2022-12" db="EMBL/GenBank/DDBJ databases">
        <title>Draft genome assemblies for two species of Escallonia (Escalloniales).</title>
        <authorList>
            <person name="Chanderbali A."/>
            <person name="Dervinis C."/>
            <person name="Anghel I."/>
            <person name="Soltis D."/>
            <person name="Soltis P."/>
            <person name="Zapata F."/>
        </authorList>
    </citation>
    <scope>NUCLEOTIDE SEQUENCE</scope>
    <source>
        <strain evidence="3">UCBG64.0493</strain>
        <tissue evidence="3">Leaf</tissue>
    </source>
</reference>
<dbReference type="Pfam" id="PF22936">
    <property type="entry name" value="Pol_BBD"/>
    <property type="match status" value="1"/>
</dbReference>
<dbReference type="InterPro" id="IPR036397">
    <property type="entry name" value="RNaseH_sf"/>
</dbReference>
<protein>
    <recommendedName>
        <fullName evidence="2">Integrase catalytic domain-containing protein</fullName>
    </recommendedName>
</protein>
<keyword evidence="4" id="KW-1185">Reference proteome</keyword>
<dbReference type="PANTHER" id="PTHR13650:SF0">
    <property type="entry name" value="SPATACSIN"/>
    <property type="match status" value="1"/>
</dbReference>
<name>A0AA88VAK3_9ASTE</name>
<comment type="caution">
    <text evidence="3">The sequence shown here is derived from an EMBL/GenBank/DDBJ whole genome shotgun (WGS) entry which is preliminary data.</text>
</comment>
<dbReference type="GO" id="GO:0003676">
    <property type="term" value="F:nucleic acid binding"/>
    <property type="evidence" value="ECO:0007669"/>
    <property type="project" value="InterPro"/>
</dbReference>
<accession>A0AA88VAK3</accession>
<sequence length="2064" mass="229498">PAAITGYLSSIESLSGTNFRKWKEQISIILGVMDLDYALRVDASAALTAESSTEQKAAYEKWERSNRISLMIMKGSITTAIRGAIPDSDNAKLYLAHIEEQFQGSSKAHATTLITKMVTLKYSGSNGVREHILRMNDMASQLKDLDMEISEEEERLKSEQPDSAHVAITGLSKGKGKKFGKGNVQGNKSASVTKTDKASSSGTKGSSGPRCHFCKDKGHMRKECHKFREWLEKKGNLSIYVCYESYTIDAPLNTWWVDTGATVHITNSLQGFLSVKKLNKGNRNVLVGNGEKAQVEAVGTLRLVLESGFNLDLVDTVYVPSMTRNLIYVSRLDAYGYSFKFENKGFSLFLYSRVIGSGLLEGNLYKLLLNASFTESLKTMNVSDVVAKTCGTPQQNGVAERRNRTLMDMVRSMICQSTLPEFLWVEALKTAVHILNRVPSEATNDEDREAYERRETNSLASCSPETAASSRSDIRKNVPSTSNSIKMDSHNDFSLEMNFSRANSCPCICDVNSLGWGIYGDTYNRHDPISFKELLFVSGNHGVTVHAFCQPVKIADITKPTVEGESGQGVWVDWGPSTVLPHNMETVHHSSLNCEVAKDILDVNRPSGAAESSENQFVDAREDKSLRSIAPKTWLRTFLTKVGTLKSEGNMCTRFPERSSFPSAAMVVSFSIFDSNFPLLEFLYASSTLSHEEAASNGSIINHVSSSYKCSKVFASNSHHLVGFVLTLVDTIPVNISHICERNWSRTVLVVARIAIWGIQWACSVKLDENVNSGPGTEWTDFRFSDKFLVCLDTAGSIFLYGATTGEYIAHVDILRFHGISPDCQNSDVVGRRMFKRLLVASHTSLVAVIDEYGIVYVVCVGDNALGKYSSEKLVPHSQYLGLGTLVGWEIGGAKISQPRVFSNLSPNLPPVSLLENIRSKDIPEIQGIMEMRGQNQSSTSGFSAASQRSENKFGYSQLPSRIMRKVFLPADKYDEEDIICFSTFGITRFIKQNRISKRICHIVHSDLHVHLASDDTCSNLQGWEVSLGEAVGCTFQGLVYLVTKSGFSVILPSVSVSSSFFPIEEIGYRQTERQTGNLYEMEVVKQPCSRWKLEVLDRVLLYEGPEEADLLCLENGLQMSSSLKMLADINLAEEGILRLLFAAVYLMLHKANDNEVSAALRLLALATCFATKMIRTYGLLQRKKDTFKPQSINNSFLPSVLPDKEHNDVVNARRLREMAPFLEIIRNLQRRLSTKFKSPAQRLVDGEGTVNPGDTELAQDDSQLSMLPANASVVESLNQHDRQVPESNVQSENAVKLALMDYKAHLDSENFSGASLLVPQISVSRRTGFPVENPKDMIARWEIDNFDQKNVVKDALLSGRLPLAVLKLHLLRQGNLITGKEPRDTFTEVRDIGIAIAYDLFLKGETGLAVATLQKLAEDLEICLRQLLFGTVRRSLRMQISGEMKRYGYLGTNEWKVVEMMSLMERVYPCSSFWRTYRGRQKELKGDLSINLPEDIGLHMLHSLFENLVILCGEIDGVVLGSWANVSEHSVVPVVDDDSIHACYWAAAAAWSDAWDQKTTDRVLMDQPFLMGVNVLWESQLEYHICHNDWVEVSKLLDVIPTLLLSHGSLRINLDGLRSAAVAESKRELSDYGMYICSSEELDALCIDVPGIDIFRLSANKKCSLWLRTLMEQQLAEKFTFMKEYWEGSAEIVPLLARSGFLTRMHKGSVLDASNEGTSDPNFSNLKGPIHPGAVQALHKLVVQYCAQNNLPNLLDLYLDQQNLALEDDSLSLLQDAVCALTTSGVTGESGQMVKAARVSSKKKPGISVVESGECQWAKWLLFLRVKGHEYDASFSNARTIASRNLVPGNSLNVLEIDDIIRTVDDIAEGAGEMAALATLMYAPVPIQDCLSCGSVKRHCSSSAQCTLENLRPALQRFPTLWRTLVAACFGQDPTCNFLSPRAKVLRNSELLDYLNWRESIFFSAGHDTSLLQMLPCWFSKAVRRLIQLYVQGPLGWQSLAGLSTGESFLLGDIDYIVNANENAEIKAISWEAAIQKHAEEELYDSALEVGKTDFRVLLMFYV</sequence>
<evidence type="ECO:0000259" key="2">
    <source>
        <dbReference type="PROSITE" id="PS50994"/>
    </source>
</evidence>
<dbReference type="InterPro" id="IPR054722">
    <property type="entry name" value="PolX-like_BBD"/>
</dbReference>
<dbReference type="PROSITE" id="PS50994">
    <property type="entry name" value="INTEGRASE"/>
    <property type="match status" value="1"/>
</dbReference>
<gene>
    <name evidence="3" type="ORF">RJ639_018130</name>
</gene>
<dbReference type="GO" id="GO:0005737">
    <property type="term" value="C:cytoplasm"/>
    <property type="evidence" value="ECO:0007669"/>
    <property type="project" value="TreeGrafter"/>
</dbReference>
<dbReference type="PANTHER" id="PTHR13650">
    <property type="entry name" value="SPATACSIN"/>
    <property type="match status" value="1"/>
</dbReference>
<organism evidence="3 4">
    <name type="scientific">Escallonia herrerae</name>
    <dbReference type="NCBI Taxonomy" id="1293975"/>
    <lineage>
        <taxon>Eukaryota</taxon>
        <taxon>Viridiplantae</taxon>
        <taxon>Streptophyta</taxon>
        <taxon>Embryophyta</taxon>
        <taxon>Tracheophyta</taxon>
        <taxon>Spermatophyta</taxon>
        <taxon>Magnoliopsida</taxon>
        <taxon>eudicotyledons</taxon>
        <taxon>Gunneridae</taxon>
        <taxon>Pentapetalae</taxon>
        <taxon>asterids</taxon>
        <taxon>campanulids</taxon>
        <taxon>Escalloniales</taxon>
        <taxon>Escalloniaceae</taxon>
        <taxon>Escallonia</taxon>
    </lineage>
</organism>
<proteinExistence type="predicted"/>
<dbReference type="Pfam" id="PF14223">
    <property type="entry name" value="Retrotran_gag_2"/>
    <property type="match status" value="1"/>
</dbReference>
<feature type="region of interest" description="Disordered" evidence="1">
    <location>
        <begin position="442"/>
        <end position="485"/>
    </location>
</feature>
<dbReference type="EMBL" id="JAVXUP010002427">
    <property type="protein sequence ID" value="KAK3003378.1"/>
    <property type="molecule type" value="Genomic_DNA"/>
</dbReference>
<feature type="compositionally biased region" description="Polar residues" evidence="1">
    <location>
        <begin position="457"/>
        <end position="471"/>
    </location>
</feature>
<evidence type="ECO:0000256" key="1">
    <source>
        <dbReference type="SAM" id="MobiDB-lite"/>
    </source>
</evidence>
<dbReference type="InterPro" id="IPR012337">
    <property type="entry name" value="RNaseH-like_sf"/>
</dbReference>
<dbReference type="Proteomes" id="UP001188597">
    <property type="component" value="Unassembled WGS sequence"/>
</dbReference>
<feature type="compositionally biased region" description="Low complexity" evidence="1">
    <location>
        <begin position="198"/>
        <end position="208"/>
    </location>
</feature>
<dbReference type="InterPro" id="IPR001584">
    <property type="entry name" value="Integrase_cat-core"/>
</dbReference>
<feature type="domain" description="Integrase catalytic" evidence="2">
    <location>
        <begin position="247"/>
        <end position="456"/>
    </location>
</feature>
<evidence type="ECO:0000313" key="4">
    <source>
        <dbReference type="Proteomes" id="UP001188597"/>
    </source>
</evidence>
<feature type="region of interest" description="Disordered" evidence="1">
    <location>
        <begin position="177"/>
        <end position="212"/>
    </location>
</feature>
<dbReference type="Gene3D" id="3.30.420.10">
    <property type="entry name" value="Ribonuclease H-like superfamily/Ribonuclease H"/>
    <property type="match status" value="1"/>
</dbReference>
<dbReference type="SUPFAM" id="SSF53098">
    <property type="entry name" value="Ribonuclease H-like"/>
    <property type="match status" value="1"/>
</dbReference>
<dbReference type="GO" id="GO:0015074">
    <property type="term" value="P:DNA integration"/>
    <property type="evidence" value="ECO:0007669"/>
    <property type="project" value="InterPro"/>
</dbReference>
<dbReference type="InterPro" id="IPR028103">
    <property type="entry name" value="Spatacsin"/>
</dbReference>
<feature type="non-terminal residue" evidence="3">
    <location>
        <position position="1"/>
    </location>
</feature>